<gene>
    <name evidence="2" type="ORF">LCGC14_0155710</name>
</gene>
<dbReference type="Pfam" id="PF06223">
    <property type="entry name" value="Phage_tail_T"/>
    <property type="match status" value="1"/>
</dbReference>
<feature type="domain" description="Minor tail T" evidence="1">
    <location>
        <begin position="17"/>
        <end position="84"/>
    </location>
</feature>
<reference evidence="2" key="1">
    <citation type="journal article" date="2015" name="Nature">
        <title>Complex archaea that bridge the gap between prokaryotes and eukaryotes.</title>
        <authorList>
            <person name="Spang A."/>
            <person name="Saw J.H."/>
            <person name="Jorgensen S.L."/>
            <person name="Zaremba-Niedzwiedzka K."/>
            <person name="Martijn J."/>
            <person name="Lind A.E."/>
            <person name="van Eijk R."/>
            <person name="Schleper C."/>
            <person name="Guy L."/>
            <person name="Ettema T.J."/>
        </authorList>
    </citation>
    <scope>NUCLEOTIDE SEQUENCE</scope>
</reference>
<comment type="caution">
    <text evidence="2">The sequence shown here is derived from an EMBL/GenBank/DDBJ whole genome shotgun (WGS) entry which is preliminary data.</text>
</comment>
<dbReference type="EMBL" id="LAZR01000057">
    <property type="protein sequence ID" value="KKN97452.1"/>
    <property type="molecule type" value="Genomic_DNA"/>
</dbReference>
<organism evidence="2">
    <name type="scientific">marine sediment metagenome</name>
    <dbReference type="NCBI Taxonomy" id="412755"/>
    <lineage>
        <taxon>unclassified sequences</taxon>
        <taxon>metagenomes</taxon>
        <taxon>ecological metagenomes</taxon>
    </lineage>
</organism>
<proteinExistence type="predicted"/>
<name>A0A0F9VCH0_9ZZZZ</name>
<dbReference type="AlphaFoldDB" id="A0A0F9VCH0"/>
<accession>A0A0F9VCH0</accession>
<protein>
    <recommendedName>
        <fullName evidence="1">Minor tail T domain-containing protein</fullName>
    </recommendedName>
</protein>
<evidence type="ECO:0000313" key="2">
    <source>
        <dbReference type="EMBL" id="KKN97452.1"/>
    </source>
</evidence>
<dbReference type="InterPro" id="IPR009350">
    <property type="entry name" value="Phage_tail_T"/>
</dbReference>
<sequence length="86" mass="9558">MCGIGGKTIAEAQQTISYPEFVQWAKYRAKRGSLNLGLRVERGSALLATLYANSKSKNGGYGLHDFAPYHDQPILTLDELKQWDQA</sequence>
<evidence type="ECO:0000259" key="1">
    <source>
        <dbReference type="Pfam" id="PF06223"/>
    </source>
</evidence>